<evidence type="ECO:0000256" key="6">
    <source>
        <dbReference type="RuleBase" id="RU003704"/>
    </source>
</evidence>
<evidence type="ECO:0000313" key="9">
    <source>
        <dbReference type="Proteomes" id="UP001501598"/>
    </source>
</evidence>
<sequence length="314" mass="32196">MIAVAGEALVDVVPAPAEGYFEFAPGGSPANVAVGLARLDVRARMLARLGTDLLGRRLRAHLTDNGVDLGNAVEATEPSSLAIVEVGADGVADYDFRIDGTADWQWTPEELDGALDGVVALHSGSLALTQEPGAGVLRELMAKAAATATVSYDPNARPRLMGEAAQVLPGVHELLGIADVVKVSDEDLRWLLPDTPPGEILDDWLARGPALVAITLGGDGVLAGTSEGLRTSTPGRAVSVVDTVGAGDSFSAALLAGLHRRGLLGAPARAALRGITALVLDELLEECVTAASITCSRRGAQPPTSADLAEALGR</sequence>
<dbReference type="EMBL" id="BAABGT010000034">
    <property type="protein sequence ID" value="GAA4547089.1"/>
    <property type="molecule type" value="Genomic_DNA"/>
</dbReference>
<evidence type="ECO:0000256" key="1">
    <source>
        <dbReference type="ARBA" id="ARBA00010688"/>
    </source>
</evidence>
<dbReference type="PANTHER" id="PTHR43085:SF1">
    <property type="entry name" value="PSEUDOURIDINE KINASE-RELATED"/>
    <property type="match status" value="1"/>
</dbReference>
<name>A0ABP8RSB2_9PSEU</name>
<dbReference type="Proteomes" id="UP001501598">
    <property type="component" value="Unassembled WGS sequence"/>
</dbReference>
<evidence type="ECO:0000256" key="3">
    <source>
        <dbReference type="ARBA" id="ARBA00022741"/>
    </source>
</evidence>
<dbReference type="InterPro" id="IPR002173">
    <property type="entry name" value="Carboh/pur_kinase_PfkB_CS"/>
</dbReference>
<gene>
    <name evidence="8" type="ORF">GCM10023175_30680</name>
</gene>
<dbReference type="CDD" id="cd01167">
    <property type="entry name" value="bac_FRK"/>
    <property type="match status" value="1"/>
</dbReference>
<protein>
    <submittedName>
        <fullName evidence="8">Carbohydrate kinase</fullName>
    </submittedName>
</protein>
<evidence type="ECO:0000256" key="4">
    <source>
        <dbReference type="ARBA" id="ARBA00022777"/>
    </source>
</evidence>
<proteinExistence type="inferred from homology"/>
<keyword evidence="4 6" id="KW-0418">Kinase</keyword>
<dbReference type="PROSITE" id="PS00584">
    <property type="entry name" value="PFKB_KINASES_2"/>
    <property type="match status" value="1"/>
</dbReference>
<dbReference type="PANTHER" id="PTHR43085">
    <property type="entry name" value="HEXOKINASE FAMILY MEMBER"/>
    <property type="match status" value="1"/>
</dbReference>
<dbReference type="InterPro" id="IPR002139">
    <property type="entry name" value="Ribo/fructo_kinase"/>
</dbReference>
<dbReference type="PRINTS" id="PR00990">
    <property type="entry name" value="RIBOKINASE"/>
</dbReference>
<feature type="domain" description="Carbohydrate kinase PfkB" evidence="7">
    <location>
        <begin position="2"/>
        <end position="304"/>
    </location>
</feature>
<keyword evidence="5" id="KW-0067">ATP-binding</keyword>
<dbReference type="InterPro" id="IPR029056">
    <property type="entry name" value="Ribokinase-like"/>
</dbReference>
<dbReference type="SUPFAM" id="SSF53613">
    <property type="entry name" value="Ribokinase-like"/>
    <property type="match status" value="1"/>
</dbReference>
<evidence type="ECO:0000259" key="7">
    <source>
        <dbReference type="Pfam" id="PF00294"/>
    </source>
</evidence>
<evidence type="ECO:0000313" key="8">
    <source>
        <dbReference type="EMBL" id="GAA4547089.1"/>
    </source>
</evidence>
<accession>A0ABP8RSB2</accession>
<keyword evidence="3" id="KW-0547">Nucleotide-binding</keyword>
<dbReference type="Pfam" id="PF00294">
    <property type="entry name" value="PfkB"/>
    <property type="match status" value="1"/>
</dbReference>
<comment type="similarity">
    <text evidence="1 6">Belongs to the carbohydrate kinase PfkB family.</text>
</comment>
<evidence type="ECO:0000256" key="2">
    <source>
        <dbReference type="ARBA" id="ARBA00022679"/>
    </source>
</evidence>
<keyword evidence="2 6" id="KW-0808">Transferase</keyword>
<dbReference type="InterPro" id="IPR050306">
    <property type="entry name" value="PfkB_Carbo_kinase"/>
</dbReference>
<reference evidence="9" key="1">
    <citation type="journal article" date="2019" name="Int. J. Syst. Evol. Microbiol.">
        <title>The Global Catalogue of Microorganisms (GCM) 10K type strain sequencing project: providing services to taxonomists for standard genome sequencing and annotation.</title>
        <authorList>
            <consortium name="The Broad Institute Genomics Platform"/>
            <consortium name="The Broad Institute Genome Sequencing Center for Infectious Disease"/>
            <person name="Wu L."/>
            <person name="Ma J."/>
        </authorList>
    </citation>
    <scope>NUCLEOTIDE SEQUENCE [LARGE SCALE GENOMIC DNA]</scope>
    <source>
        <strain evidence="9">JCM 17906</strain>
    </source>
</reference>
<evidence type="ECO:0000256" key="5">
    <source>
        <dbReference type="ARBA" id="ARBA00022840"/>
    </source>
</evidence>
<dbReference type="Gene3D" id="3.40.1190.20">
    <property type="match status" value="1"/>
</dbReference>
<dbReference type="GO" id="GO:0016301">
    <property type="term" value="F:kinase activity"/>
    <property type="evidence" value="ECO:0007669"/>
    <property type="project" value="UniProtKB-KW"/>
</dbReference>
<comment type="caution">
    <text evidence="8">The sequence shown here is derived from an EMBL/GenBank/DDBJ whole genome shotgun (WGS) entry which is preliminary data.</text>
</comment>
<dbReference type="InterPro" id="IPR011611">
    <property type="entry name" value="PfkB_dom"/>
</dbReference>
<organism evidence="8 9">
    <name type="scientific">Pseudonocardia xishanensis</name>
    <dbReference type="NCBI Taxonomy" id="630995"/>
    <lineage>
        <taxon>Bacteria</taxon>
        <taxon>Bacillati</taxon>
        <taxon>Actinomycetota</taxon>
        <taxon>Actinomycetes</taxon>
        <taxon>Pseudonocardiales</taxon>
        <taxon>Pseudonocardiaceae</taxon>
        <taxon>Pseudonocardia</taxon>
    </lineage>
</organism>
<keyword evidence="9" id="KW-1185">Reference proteome</keyword>